<dbReference type="SUPFAM" id="SSF111369">
    <property type="entry name" value="HlyD-like secretion proteins"/>
    <property type="match status" value="1"/>
</dbReference>
<dbReference type="RefSeq" id="WP_310031447.1">
    <property type="nucleotide sequence ID" value="NZ_JAVDRL010000006.1"/>
</dbReference>
<dbReference type="EMBL" id="JAVDRL010000006">
    <property type="protein sequence ID" value="MDR6531494.1"/>
    <property type="molecule type" value="Genomic_DNA"/>
</dbReference>
<dbReference type="Gene3D" id="2.40.50.100">
    <property type="match status" value="1"/>
</dbReference>
<keyword evidence="1" id="KW-0812">Transmembrane</keyword>
<dbReference type="InterPro" id="IPR058627">
    <property type="entry name" value="MdtA-like_C"/>
</dbReference>
<evidence type="ECO:0000313" key="4">
    <source>
        <dbReference type="Proteomes" id="UP001262754"/>
    </source>
</evidence>
<dbReference type="Pfam" id="PF25967">
    <property type="entry name" value="RND-MFP_C"/>
    <property type="match status" value="1"/>
</dbReference>
<dbReference type="Gene3D" id="2.40.420.20">
    <property type="match status" value="1"/>
</dbReference>
<dbReference type="Proteomes" id="UP001262754">
    <property type="component" value="Unassembled WGS sequence"/>
</dbReference>
<dbReference type="PANTHER" id="PTHR30469:SF15">
    <property type="entry name" value="HLYD FAMILY OF SECRETION PROTEINS"/>
    <property type="match status" value="1"/>
</dbReference>
<keyword evidence="1" id="KW-1133">Transmembrane helix</keyword>
<gene>
    <name evidence="3" type="ORF">J2800_002241</name>
</gene>
<comment type="caution">
    <text evidence="3">The sequence shown here is derived from an EMBL/GenBank/DDBJ whole genome shotgun (WGS) entry which is preliminary data.</text>
</comment>
<keyword evidence="1" id="KW-0472">Membrane</keyword>
<evidence type="ECO:0000259" key="2">
    <source>
        <dbReference type="Pfam" id="PF25967"/>
    </source>
</evidence>
<protein>
    <submittedName>
        <fullName evidence="3">HlyD family secretion protein</fullName>
    </submittedName>
</protein>
<name>A0ABU1MZ80_9CAUL</name>
<dbReference type="PANTHER" id="PTHR30469">
    <property type="entry name" value="MULTIDRUG RESISTANCE PROTEIN MDTA"/>
    <property type="match status" value="1"/>
</dbReference>
<keyword evidence="4" id="KW-1185">Reference proteome</keyword>
<sequence>MSRFASTSSIAPGGMDRHVERRWRLTPARLWAAGLAVLAGAGLLAWGLSPKAGTVDVDAATLSFGEVVRAPYLDYAPLRAEVAPAETTFIAAETSGRVEAVLAADGDLVAAGQELARLSNPQLSLEVTSREADIAARLSENTGRLMSLKGAEESREQALADTAHALSRARQDLDRRQILLAKAMLSPSAVQPYLEEVDYQKDRLATLRAAQRSDAAFYAEQRAQAARSAQDLRRSLEETRAGRSALVVRAPTAGRLTAFDLKPGQAVRMGDPLGQVDAEGAYKLRAKLDEFYLPRLSVGQSAQATVRDHAVSARVTKVFPQIAEGRATLELAFDGAAPGGLRRGETIDLRLSLGRPQAAVIAPSGAWLNDTGGAWAFVLTADGKQAERRAIVAGRRNPEQVEVLSGLRPGERIVTAGAQDVAKAKILRIRSKGRP</sequence>
<dbReference type="Gene3D" id="1.10.287.470">
    <property type="entry name" value="Helix hairpin bin"/>
    <property type="match status" value="1"/>
</dbReference>
<reference evidence="3 4" key="1">
    <citation type="submission" date="2023-07" db="EMBL/GenBank/DDBJ databases">
        <title>Sorghum-associated microbial communities from plants grown in Nebraska, USA.</title>
        <authorList>
            <person name="Schachtman D."/>
        </authorList>
    </citation>
    <scope>NUCLEOTIDE SEQUENCE [LARGE SCALE GENOMIC DNA]</scope>
    <source>
        <strain evidence="3 4">DS2154</strain>
    </source>
</reference>
<evidence type="ECO:0000313" key="3">
    <source>
        <dbReference type="EMBL" id="MDR6531494.1"/>
    </source>
</evidence>
<feature type="transmembrane region" description="Helical" evidence="1">
    <location>
        <begin position="30"/>
        <end position="48"/>
    </location>
</feature>
<organism evidence="3 4">
    <name type="scientific">Caulobacter rhizosphaerae</name>
    <dbReference type="NCBI Taxonomy" id="2010972"/>
    <lineage>
        <taxon>Bacteria</taxon>
        <taxon>Pseudomonadati</taxon>
        <taxon>Pseudomonadota</taxon>
        <taxon>Alphaproteobacteria</taxon>
        <taxon>Caulobacterales</taxon>
        <taxon>Caulobacteraceae</taxon>
        <taxon>Caulobacter</taxon>
    </lineage>
</organism>
<evidence type="ECO:0000256" key="1">
    <source>
        <dbReference type="SAM" id="Phobius"/>
    </source>
</evidence>
<feature type="domain" description="Multidrug resistance protein MdtA-like C-terminal permuted SH3" evidence="2">
    <location>
        <begin position="359"/>
        <end position="419"/>
    </location>
</feature>
<accession>A0ABU1MZ80</accession>
<proteinExistence type="predicted"/>